<evidence type="ECO:0000256" key="3">
    <source>
        <dbReference type="ARBA" id="ARBA00004406"/>
    </source>
</evidence>
<dbReference type="FunFam" id="1.10.630.10:FF:000238">
    <property type="entry name" value="Cytochrome P450 2A6"/>
    <property type="match status" value="1"/>
</dbReference>
<dbReference type="InterPro" id="IPR017972">
    <property type="entry name" value="Cyt_P450_CS"/>
</dbReference>
<evidence type="ECO:0000256" key="10">
    <source>
        <dbReference type="ARBA" id="ARBA00023004"/>
    </source>
</evidence>
<keyword evidence="16" id="KW-1185">Reference proteome</keyword>
<keyword evidence="11 14" id="KW-0503">Monooxygenase</keyword>
<dbReference type="InterPro" id="IPR036396">
    <property type="entry name" value="Cyt_P450_sf"/>
</dbReference>
<dbReference type="PANTHER" id="PTHR24300">
    <property type="entry name" value="CYTOCHROME P450 508A4-RELATED"/>
    <property type="match status" value="1"/>
</dbReference>
<dbReference type="Pfam" id="PF00067">
    <property type="entry name" value="p450"/>
    <property type="match status" value="1"/>
</dbReference>
<dbReference type="OrthoDB" id="540662at2759"/>
<keyword evidence="10 13" id="KW-0408">Iron</keyword>
<accession>A0A8J1XW08</accession>
<evidence type="ECO:0000256" key="11">
    <source>
        <dbReference type="ARBA" id="ARBA00023033"/>
    </source>
</evidence>
<reference evidence="15" key="1">
    <citation type="submission" date="2022-03" db="EMBL/GenBank/DDBJ databases">
        <authorList>
            <person name="Martin C."/>
        </authorList>
    </citation>
    <scope>NUCLEOTIDE SEQUENCE</scope>
</reference>
<sequence>MTGSFWLLQTKVDPSVYLFILVILLLIVWANKKQRDGLNWPPGPRPWPIVGNILQMGNDSLPFKKLKEFRKKYGDVFTIWFGPIRVVFLNGAAIKDALLQPGDTFSGRPDISFFRNFLKGRTISFSSINEEWHTRHKSTKQAVGELMNKGHLQTIVNAEINATLEVFKNTKATPFNCQEILQDAVGRTIFQMCFGPLEGQHGKDTLKRYVQAIVGLPDELPYLMLAELYPVLEPFLRKHKRAFYNKSDYLVGIIDNHRSYLEEMGLISESEEYAENSIMDILKQKDADLYKYVILDLMGAGTDVLSTTMYIFILYMTIFPDVQTKIKREINESLDVDDIIEPIDIAKLPYTEATIYEILRHARPTMVGIPHATTRDAKINGYDIAKGTVILPNYESILYDDQLWKDPFEFNPNRMLTSTGQVDVEKKRLIPAFGIGKRKCLGKPIGQMSIHLFVMRIMQACSFRPVLGEEPSLDWIPNLVLRPKPFKVRIQI</sequence>
<proteinExistence type="inferred from homology"/>
<dbReference type="EMBL" id="CAIIXF020000006">
    <property type="protein sequence ID" value="CAH1786162.1"/>
    <property type="molecule type" value="Genomic_DNA"/>
</dbReference>
<dbReference type="Gene3D" id="1.10.630.10">
    <property type="entry name" value="Cytochrome P450"/>
    <property type="match status" value="1"/>
</dbReference>
<evidence type="ECO:0000256" key="14">
    <source>
        <dbReference type="RuleBase" id="RU000461"/>
    </source>
</evidence>
<evidence type="ECO:0000256" key="6">
    <source>
        <dbReference type="ARBA" id="ARBA00022723"/>
    </source>
</evidence>
<protein>
    <submittedName>
        <fullName evidence="15">Uncharacterized protein</fullName>
    </submittedName>
</protein>
<dbReference type="AlphaFoldDB" id="A0A8J1XW08"/>
<dbReference type="SUPFAM" id="SSF48264">
    <property type="entry name" value="Cytochrome P450"/>
    <property type="match status" value="1"/>
</dbReference>
<organism evidence="15 16">
    <name type="scientific">Owenia fusiformis</name>
    <name type="common">Polychaete worm</name>
    <dbReference type="NCBI Taxonomy" id="6347"/>
    <lineage>
        <taxon>Eukaryota</taxon>
        <taxon>Metazoa</taxon>
        <taxon>Spiralia</taxon>
        <taxon>Lophotrochozoa</taxon>
        <taxon>Annelida</taxon>
        <taxon>Polychaeta</taxon>
        <taxon>Sedentaria</taxon>
        <taxon>Canalipalpata</taxon>
        <taxon>Sabellida</taxon>
        <taxon>Oweniida</taxon>
        <taxon>Oweniidae</taxon>
        <taxon>Owenia</taxon>
    </lineage>
</organism>
<keyword evidence="6 13" id="KW-0479">Metal-binding</keyword>
<keyword evidence="12" id="KW-0472">Membrane</keyword>
<evidence type="ECO:0000256" key="8">
    <source>
        <dbReference type="ARBA" id="ARBA00022848"/>
    </source>
</evidence>
<dbReference type="PROSITE" id="PS00086">
    <property type="entry name" value="CYTOCHROME_P450"/>
    <property type="match status" value="1"/>
</dbReference>
<dbReference type="GO" id="GO:0016705">
    <property type="term" value="F:oxidoreductase activity, acting on paired donors, with incorporation or reduction of molecular oxygen"/>
    <property type="evidence" value="ECO:0007669"/>
    <property type="project" value="InterPro"/>
</dbReference>
<dbReference type="GO" id="GO:0004497">
    <property type="term" value="F:monooxygenase activity"/>
    <property type="evidence" value="ECO:0007669"/>
    <property type="project" value="UniProtKB-KW"/>
</dbReference>
<comment type="cofactor">
    <cofactor evidence="1 13">
        <name>heme</name>
        <dbReference type="ChEBI" id="CHEBI:30413"/>
    </cofactor>
</comment>
<keyword evidence="5 13" id="KW-0349">Heme</keyword>
<evidence type="ECO:0000256" key="7">
    <source>
        <dbReference type="ARBA" id="ARBA00022824"/>
    </source>
</evidence>
<evidence type="ECO:0000256" key="2">
    <source>
        <dbReference type="ARBA" id="ARBA00004174"/>
    </source>
</evidence>
<dbReference type="GO" id="GO:0020037">
    <property type="term" value="F:heme binding"/>
    <property type="evidence" value="ECO:0007669"/>
    <property type="project" value="InterPro"/>
</dbReference>
<dbReference type="Proteomes" id="UP000749559">
    <property type="component" value="Unassembled WGS sequence"/>
</dbReference>
<name>A0A8J1XW08_OWEFU</name>
<dbReference type="GO" id="GO:0005506">
    <property type="term" value="F:iron ion binding"/>
    <property type="evidence" value="ECO:0007669"/>
    <property type="project" value="InterPro"/>
</dbReference>
<comment type="caution">
    <text evidence="15">The sequence shown here is derived from an EMBL/GenBank/DDBJ whole genome shotgun (WGS) entry which is preliminary data.</text>
</comment>
<comment type="subcellular location">
    <subcellularLocation>
        <location evidence="3">Endoplasmic reticulum membrane</location>
        <topology evidence="3">Peripheral membrane protein</topology>
    </subcellularLocation>
    <subcellularLocation>
        <location evidence="2">Microsome membrane</location>
        <topology evidence="2">Peripheral membrane protein</topology>
    </subcellularLocation>
</comment>
<evidence type="ECO:0000256" key="13">
    <source>
        <dbReference type="PIRSR" id="PIRSR602401-1"/>
    </source>
</evidence>
<dbReference type="PRINTS" id="PR00385">
    <property type="entry name" value="P450"/>
</dbReference>
<comment type="similarity">
    <text evidence="4 14">Belongs to the cytochrome P450 family.</text>
</comment>
<keyword evidence="7" id="KW-0256">Endoplasmic reticulum</keyword>
<dbReference type="GO" id="GO:0005789">
    <property type="term" value="C:endoplasmic reticulum membrane"/>
    <property type="evidence" value="ECO:0007669"/>
    <property type="project" value="UniProtKB-SubCell"/>
</dbReference>
<evidence type="ECO:0000256" key="9">
    <source>
        <dbReference type="ARBA" id="ARBA00023002"/>
    </source>
</evidence>
<dbReference type="InterPro" id="IPR050182">
    <property type="entry name" value="Cytochrome_P450_fam2"/>
</dbReference>
<evidence type="ECO:0000313" key="15">
    <source>
        <dbReference type="EMBL" id="CAH1786162.1"/>
    </source>
</evidence>
<dbReference type="PANTHER" id="PTHR24300:SF417">
    <property type="entry name" value="CYTOCHROME P450 508B1-RELATED"/>
    <property type="match status" value="1"/>
</dbReference>
<evidence type="ECO:0000256" key="1">
    <source>
        <dbReference type="ARBA" id="ARBA00001971"/>
    </source>
</evidence>
<evidence type="ECO:0000256" key="5">
    <source>
        <dbReference type="ARBA" id="ARBA00022617"/>
    </source>
</evidence>
<keyword evidence="8" id="KW-0492">Microsome</keyword>
<evidence type="ECO:0000313" key="16">
    <source>
        <dbReference type="Proteomes" id="UP000749559"/>
    </source>
</evidence>
<evidence type="ECO:0000256" key="4">
    <source>
        <dbReference type="ARBA" id="ARBA00010617"/>
    </source>
</evidence>
<gene>
    <name evidence="15" type="ORF">OFUS_LOCUS12114</name>
</gene>
<keyword evidence="9 14" id="KW-0560">Oxidoreductase</keyword>
<dbReference type="PRINTS" id="PR00463">
    <property type="entry name" value="EP450I"/>
</dbReference>
<dbReference type="InterPro" id="IPR001128">
    <property type="entry name" value="Cyt_P450"/>
</dbReference>
<feature type="binding site" description="axial binding residue" evidence="13">
    <location>
        <position position="440"/>
    </location>
    <ligand>
        <name>heme</name>
        <dbReference type="ChEBI" id="CHEBI:30413"/>
    </ligand>
    <ligandPart>
        <name>Fe</name>
        <dbReference type="ChEBI" id="CHEBI:18248"/>
    </ligandPart>
</feature>
<evidence type="ECO:0000256" key="12">
    <source>
        <dbReference type="ARBA" id="ARBA00023136"/>
    </source>
</evidence>
<dbReference type="InterPro" id="IPR002401">
    <property type="entry name" value="Cyt_P450_E_grp-I"/>
</dbReference>